<feature type="region of interest" description="Disordered" evidence="1">
    <location>
        <begin position="102"/>
        <end position="155"/>
    </location>
</feature>
<comment type="caution">
    <text evidence="2">The sequence shown here is derived from an EMBL/GenBank/DDBJ whole genome shotgun (WGS) entry which is preliminary data.</text>
</comment>
<organism evidence="2 3">
    <name type="scientific">Halteria grandinella</name>
    <dbReference type="NCBI Taxonomy" id="5974"/>
    <lineage>
        <taxon>Eukaryota</taxon>
        <taxon>Sar</taxon>
        <taxon>Alveolata</taxon>
        <taxon>Ciliophora</taxon>
        <taxon>Intramacronucleata</taxon>
        <taxon>Spirotrichea</taxon>
        <taxon>Stichotrichia</taxon>
        <taxon>Sporadotrichida</taxon>
        <taxon>Halteriidae</taxon>
        <taxon>Halteria</taxon>
    </lineage>
</organism>
<feature type="compositionally biased region" description="Basic residues" evidence="1">
    <location>
        <begin position="25"/>
        <end position="37"/>
    </location>
</feature>
<proteinExistence type="predicted"/>
<name>A0A8J8P2X0_HALGN</name>
<evidence type="ECO:0000256" key="1">
    <source>
        <dbReference type="SAM" id="MobiDB-lite"/>
    </source>
</evidence>
<accession>A0A8J8P2X0</accession>
<feature type="compositionally biased region" description="Polar residues" evidence="1">
    <location>
        <begin position="373"/>
        <end position="384"/>
    </location>
</feature>
<evidence type="ECO:0000313" key="3">
    <source>
        <dbReference type="Proteomes" id="UP000785679"/>
    </source>
</evidence>
<reference evidence="2" key="1">
    <citation type="submission" date="2019-06" db="EMBL/GenBank/DDBJ databases">
        <authorList>
            <person name="Zheng W."/>
        </authorList>
    </citation>
    <scope>NUCLEOTIDE SEQUENCE</scope>
    <source>
        <strain evidence="2">QDHG01</strain>
    </source>
</reference>
<sequence>MVMLMTKEISKKKQLLVSNSLPNSPKKKSLSKKKKAKKEHERPVKCILCQKCISVRRYISDHYSSAHKEIYQQKKDNKKGYLEDADYKYIGQEELTRFIKEKQEQKAREKQKLSPFGEALNPEQEHQPNKPLSQSKGRRETKITNALPVRQSERLQDKSLKETILSQKNILEYREPSLSQLQKDWVEPQVKTENPGLIGQVKQGHSNENGDTTNKIRIPTNKKVTEKKNGKSRTQPGSRSFSPSPSQKAKQNQPVITEIQKSQLIDRNSDMLNLESSESQGHNKVIKENTNQAFAFQQKNRNCNKSDMENELNVKIDLKPLLKFLKPEKQDQIITSIKTLQQSVTQLSSQVQILTQNLSKFKEKSPHKHQKINRQQEQQQLNHTEPLSTSQHGYILDIQNQRMGPPYGAMQFDPYMCYPPPPQGYYHYPYQQGNGGIPRMSNAQQIVIPQPQYYGQQGIQGMYSSHQGFIPTSLIQVGNEEGSKGIDKRL</sequence>
<dbReference type="Proteomes" id="UP000785679">
    <property type="component" value="Unassembled WGS sequence"/>
</dbReference>
<feature type="compositionally biased region" description="Polar residues" evidence="1">
    <location>
        <begin position="232"/>
        <end position="254"/>
    </location>
</feature>
<dbReference type="EMBL" id="RRYP01002197">
    <property type="protein sequence ID" value="TNV85050.1"/>
    <property type="molecule type" value="Genomic_DNA"/>
</dbReference>
<feature type="compositionally biased region" description="Polar residues" evidence="1">
    <location>
        <begin position="203"/>
        <end position="215"/>
    </location>
</feature>
<feature type="region of interest" description="Disordered" evidence="1">
    <location>
        <begin position="361"/>
        <end position="384"/>
    </location>
</feature>
<feature type="region of interest" description="Disordered" evidence="1">
    <location>
        <begin position="1"/>
        <end position="42"/>
    </location>
</feature>
<keyword evidence="3" id="KW-1185">Reference proteome</keyword>
<protein>
    <submittedName>
        <fullName evidence="2">Uncharacterized protein</fullName>
    </submittedName>
</protein>
<gene>
    <name evidence="2" type="ORF">FGO68_gene8996</name>
</gene>
<dbReference type="AlphaFoldDB" id="A0A8J8P2X0"/>
<evidence type="ECO:0000313" key="2">
    <source>
        <dbReference type="EMBL" id="TNV85050.1"/>
    </source>
</evidence>
<feature type="region of interest" description="Disordered" evidence="1">
    <location>
        <begin position="192"/>
        <end position="254"/>
    </location>
</feature>
<feature type="compositionally biased region" description="Basic and acidic residues" evidence="1">
    <location>
        <begin position="102"/>
        <end position="112"/>
    </location>
</feature>